<dbReference type="PANTHER" id="PTHR47698:SF2">
    <property type="entry name" value="FATTY-ACID-BINDING PROTEIN 3, CHLOROPLASTIC"/>
    <property type="match status" value="1"/>
</dbReference>
<dbReference type="GO" id="GO:0016853">
    <property type="term" value="F:isomerase activity"/>
    <property type="evidence" value="ECO:0007669"/>
    <property type="project" value="UniProtKB-KW"/>
</dbReference>
<dbReference type="InterPro" id="IPR016087">
    <property type="entry name" value="Chalcone_isomerase"/>
</dbReference>
<dbReference type="InterPro" id="IPR036298">
    <property type="entry name" value="Chalcone_isomerase_sf"/>
</dbReference>
<keyword evidence="1" id="KW-0732">Signal</keyword>
<feature type="signal peptide" evidence="1">
    <location>
        <begin position="1"/>
        <end position="24"/>
    </location>
</feature>
<protein>
    <submittedName>
        <fullName evidence="3">Chalcone isomerase family protein</fullName>
    </submittedName>
</protein>
<dbReference type="Pfam" id="PF16036">
    <property type="entry name" value="Chalcone_3"/>
    <property type="match status" value="1"/>
</dbReference>
<dbReference type="RefSeq" id="WP_273953390.1">
    <property type="nucleotide sequence ID" value="NZ_JAQSIP010000011.1"/>
</dbReference>
<gene>
    <name evidence="3" type="ORF">PSQ40_18625</name>
</gene>
<evidence type="ECO:0000259" key="2">
    <source>
        <dbReference type="Pfam" id="PF16036"/>
    </source>
</evidence>
<dbReference type="EMBL" id="JAQSIP010000011">
    <property type="protein sequence ID" value="MDD0840599.1"/>
    <property type="molecule type" value="Genomic_DNA"/>
</dbReference>
<dbReference type="SUPFAM" id="SSF54626">
    <property type="entry name" value="Chalcone isomerase"/>
    <property type="match status" value="1"/>
</dbReference>
<dbReference type="Proteomes" id="UP001528673">
    <property type="component" value="Unassembled WGS sequence"/>
</dbReference>
<sequence>MTFQRRIFPVTLACLLSLPLLAGAAPQTLQGVTFNDPISVQGQSLQLNGAGVRYKAVFKVYAMGLYLSQPAASTDAVLSAPGAKRISITMLRDIDANELGKLFTRGVEDNAPKGEMSRLVPGLIRMGEVFAELKKLHTGDTFTVDWLPDTGTVLTVRGQVQGAPFREPEFFNALLRIWLGQVPADGKLKDALLGQGRS</sequence>
<feature type="chain" id="PRO_5045132635" evidence="1">
    <location>
        <begin position="25"/>
        <end position="198"/>
    </location>
</feature>
<accession>A0ABT5N2R0</accession>
<dbReference type="InterPro" id="IPR016088">
    <property type="entry name" value="Chalcone_isomerase_3-sand"/>
</dbReference>
<comment type="caution">
    <text evidence="3">The sequence shown here is derived from an EMBL/GenBank/DDBJ whole genome shotgun (WGS) entry which is preliminary data.</text>
</comment>
<proteinExistence type="predicted"/>
<reference evidence="3 4" key="1">
    <citation type="submission" date="2023-02" db="EMBL/GenBank/DDBJ databases">
        <title>Bacterial whole genomic sequence of Curvibacter sp. HBC61.</title>
        <authorList>
            <person name="Le V."/>
            <person name="Ko S.-R."/>
            <person name="Ahn C.-Y."/>
            <person name="Oh H.-M."/>
        </authorList>
    </citation>
    <scope>NUCLEOTIDE SEQUENCE [LARGE SCALE GENOMIC DNA]</scope>
    <source>
        <strain evidence="3 4">HBC61</strain>
    </source>
</reference>
<organism evidence="3 4">
    <name type="scientific">Curvibacter cyanobacteriorum</name>
    <dbReference type="NCBI Taxonomy" id="3026422"/>
    <lineage>
        <taxon>Bacteria</taxon>
        <taxon>Pseudomonadati</taxon>
        <taxon>Pseudomonadota</taxon>
        <taxon>Betaproteobacteria</taxon>
        <taxon>Burkholderiales</taxon>
        <taxon>Comamonadaceae</taxon>
        <taxon>Curvibacter</taxon>
    </lineage>
</organism>
<dbReference type="Gene3D" id="3.50.70.10">
    <property type="match status" value="1"/>
</dbReference>
<feature type="domain" description="Chalcone isomerase" evidence="2">
    <location>
        <begin position="28"/>
        <end position="194"/>
    </location>
</feature>
<evidence type="ECO:0000313" key="3">
    <source>
        <dbReference type="EMBL" id="MDD0840599.1"/>
    </source>
</evidence>
<evidence type="ECO:0000313" key="4">
    <source>
        <dbReference type="Proteomes" id="UP001528673"/>
    </source>
</evidence>
<dbReference type="PANTHER" id="PTHR47698">
    <property type="entry name" value="FATTY-ACID-BINDING PROTEIN 3, CHLOROPLASTIC"/>
    <property type="match status" value="1"/>
</dbReference>
<keyword evidence="4" id="KW-1185">Reference proteome</keyword>
<name>A0ABT5N2R0_9BURK</name>
<keyword evidence="3" id="KW-0413">Isomerase</keyword>
<evidence type="ECO:0000256" key="1">
    <source>
        <dbReference type="SAM" id="SignalP"/>
    </source>
</evidence>